<name>A0ABT5UHF5_9GAMM</name>
<evidence type="ECO:0000256" key="1">
    <source>
        <dbReference type="SAM" id="MobiDB-lite"/>
    </source>
</evidence>
<dbReference type="Proteomes" id="UP001528823">
    <property type="component" value="Unassembled WGS sequence"/>
</dbReference>
<keyword evidence="3" id="KW-1185">Reference proteome</keyword>
<feature type="compositionally biased region" description="Basic and acidic residues" evidence="1">
    <location>
        <begin position="546"/>
        <end position="555"/>
    </location>
</feature>
<evidence type="ECO:0000313" key="2">
    <source>
        <dbReference type="EMBL" id="MDE1465835.1"/>
    </source>
</evidence>
<protein>
    <submittedName>
        <fullName evidence="2">Uncharacterized protein</fullName>
    </submittedName>
</protein>
<dbReference type="RefSeq" id="WP_274692138.1">
    <property type="nucleotide sequence ID" value="NZ_JAPMOU010000091.1"/>
</dbReference>
<gene>
    <name evidence="2" type="ORF">ORQ98_28110</name>
</gene>
<organism evidence="2 3">
    <name type="scientific">Spartinivicinus poritis</name>
    <dbReference type="NCBI Taxonomy" id="2994640"/>
    <lineage>
        <taxon>Bacteria</taxon>
        <taxon>Pseudomonadati</taxon>
        <taxon>Pseudomonadota</taxon>
        <taxon>Gammaproteobacteria</taxon>
        <taxon>Oceanospirillales</taxon>
        <taxon>Zooshikellaceae</taxon>
        <taxon>Spartinivicinus</taxon>
    </lineage>
</organism>
<comment type="caution">
    <text evidence="2">The sequence shown here is derived from an EMBL/GenBank/DDBJ whole genome shotgun (WGS) entry which is preliminary data.</text>
</comment>
<proteinExistence type="predicted"/>
<reference evidence="2 3" key="1">
    <citation type="submission" date="2022-11" db="EMBL/GenBank/DDBJ databases">
        <title>Spartinivicinus poritis sp. nov., isolated from scleractinian coral Porites lutea.</title>
        <authorList>
            <person name="Zhang G."/>
            <person name="Cai L."/>
            <person name="Wei Q."/>
        </authorList>
    </citation>
    <scope>NUCLEOTIDE SEQUENCE [LARGE SCALE GENOMIC DNA]</scope>
    <source>
        <strain evidence="2 3">A2-2</strain>
    </source>
</reference>
<sequence>MSKMSQDMMSQKRAQLSSINDLLTNRNSATVVRVLQAHEITGYDMYTLMTDPSFVRARLKGAARSVLIGEITKRVRGKPGKYINTRELSDIHNLNDQKLNMPAGLPSKILREAKRDIGRLTSNRDKRAKLAGVKLAFGVKSLVDVQAQKKQLGRLEELRMKLYDAISTTYQQEREVDTSLPFDPAGLEALGVWEVVGSGIKQQYEAVSEAIGDAQTELVLSTTVAGVSTSTAALQFITETSKILEVRLIDGLIGKDLPKIMEEVSDALKSTKKFKSLLSSGAQKVVGAGLAHYVSKFAGKLAAKVSMVGDALSCGMAVHSLVKASNEYEVADGAIDAVSCGLDILANIAAKLGPLGMLASVVISAISMVVTIIGHALVAAIKRIRNIEKWVTLSDEERLWTVLQETFSFLPGVGHEAAQSLEDEGARNRQIRLTDSQQKKGVISILLSNLIQDDRGNYRSTIQTYAKGGVYHAGRTYKIYARCGQLNSPYAPRVQPGDKSLLQDLSLDEALSTVRSSPGVLIALAGCRDASSPHFWIATDIQQRTVGEEREDATARPDLSSLEMGDSVHVGGPSLPPGEMARNGKVERVETATSREWMGGIDKYPTPLPNIKCLKAGQRAEDSKTCQEQGAGVVALYEPRNLGEMGVTIHLAKTDITTAEVNEKFMFTDIKLWGEHDRITGHMSWGKMSGIDRVRALSSVAHQRYTYDKAPILHIDNTSVVNPGTYFVDTDQGADVVSVDKTSGGGGTFVLNKGRKHITGGDGDDLFVYNEIDVNPAIFMPPDEQSRALKHSEFIATVNRAVPLADIRPDYLVGDATDYADTESTVDPDDSFTAGRLFSKGGVWNYGTGKWDPSYDEINGGGGRNTVAIPGTEALVPLKMPRPFQLKSYPDRHSDNYWLIIEANDIVAPIARLRNIQKIGYLGSDSSQ</sequence>
<accession>A0ABT5UHF5</accession>
<evidence type="ECO:0000313" key="3">
    <source>
        <dbReference type="Proteomes" id="UP001528823"/>
    </source>
</evidence>
<dbReference type="EMBL" id="JAPMOU010000091">
    <property type="protein sequence ID" value="MDE1465835.1"/>
    <property type="molecule type" value="Genomic_DNA"/>
</dbReference>
<feature type="region of interest" description="Disordered" evidence="1">
    <location>
        <begin position="546"/>
        <end position="567"/>
    </location>
</feature>